<dbReference type="Proteomes" id="UP000053263">
    <property type="component" value="Unassembled WGS sequence"/>
</dbReference>
<dbReference type="PANTHER" id="PTHR28245:SF1">
    <property type="entry name" value="ARF3-INTERACTING PROTEIN 1"/>
    <property type="match status" value="1"/>
</dbReference>
<proteinExistence type="predicted"/>
<dbReference type="PROSITE" id="PS50211">
    <property type="entry name" value="DENN"/>
    <property type="match status" value="1"/>
</dbReference>
<feature type="compositionally biased region" description="Basic and acidic residues" evidence="1">
    <location>
        <begin position="528"/>
        <end position="546"/>
    </location>
</feature>
<evidence type="ECO:0000259" key="2">
    <source>
        <dbReference type="PROSITE" id="PS50211"/>
    </source>
</evidence>
<dbReference type="EMBL" id="KN832571">
    <property type="protein sequence ID" value="KII84243.1"/>
    <property type="molecule type" value="Genomic_DNA"/>
</dbReference>
<feature type="compositionally biased region" description="Polar residues" evidence="1">
    <location>
        <begin position="277"/>
        <end position="286"/>
    </location>
</feature>
<feature type="compositionally biased region" description="Polar residues" evidence="1">
    <location>
        <begin position="793"/>
        <end position="808"/>
    </location>
</feature>
<sequence>MAANTQHCSFVLLAEFDIDSGAQLTYQFPQPLGTDELLLANLMLPDGAEKQLEDWTIFFLNQTPFSTIAPVLALEAPELNSHGQRNRPELLYVLNLVRTKHDTTVRRGAVVKAMAICTRHPFIQIFKPVLLMALDDYFSDPSQDCLARLFDAINSMDLSAAPTLSRHEKIVMRSSERKDIFAEKFVRGKGEPASAAWSAAGPARATKHRPTNSDSSFEDGILMRQGAAENASVPTHQHSPTDSSFSLGGSAVWVGDESGIQDNVGVPAHNGSALSLGGSTAVSGSTRGRRSTDASSVSSHGTHPYNHGPPLPVNLSIDQQSRVGTVKDTHFFQTTIAYKGHQLPIKMPLSTFPEEVGDYSLIQLVQTFSTPMVTISGPLHPHLHTNGNLTHPIILLFNGLITGKRIIFLGHSRPAGQLANYVLSACALGSGCGAVLRGFIERAFPYATLQSKDDWASIPGYIAGVTNPIFETSVGWDLLFDVGTARVVVHKDIHSSCPPTVPLLHSRPPLILRTGTLKAESSITSEDDLSRPSAKDTKDQPQKSEFVAKADNPDNLFIEDINSAISYHFGETLVRMRFTEYVMRFVRLASRYEEDTLGSTMLGFPSIPFADGPAGRAQLGSGIVFIDEAAGARELSANASRIEGWRRTNSYQYGLADFQTAHATNTIQGFDLHHQLFRLRHAKNMSDSEVELMMRTLAQNVQSYEQVVELLAYLTPHGGGLLPLSFGLLHQSEIVRDTTVDIFNELRGYPVGVLFLQALNHFQRYAYVRQAHAREAQVLKERQMYNSRPPAFTSRTPSNRSESSLGGH</sequence>
<dbReference type="GO" id="GO:0005886">
    <property type="term" value="C:plasma membrane"/>
    <property type="evidence" value="ECO:0007669"/>
    <property type="project" value="TreeGrafter"/>
</dbReference>
<evidence type="ECO:0000256" key="1">
    <source>
        <dbReference type="SAM" id="MobiDB-lite"/>
    </source>
</evidence>
<feature type="region of interest" description="Disordered" evidence="1">
    <location>
        <begin position="522"/>
        <end position="546"/>
    </location>
</feature>
<name>A0A0C9T7Y6_PLICR</name>
<dbReference type="AlphaFoldDB" id="A0A0C9T7Y6"/>
<evidence type="ECO:0000313" key="4">
    <source>
        <dbReference type="Proteomes" id="UP000053263"/>
    </source>
</evidence>
<reference evidence="3 4" key="1">
    <citation type="submission" date="2014-06" db="EMBL/GenBank/DDBJ databases">
        <title>Evolutionary Origins and Diversification of the Mycorrhizal Mutualists.</title>
        <authorList>
            <consortium name="DOE Joint Genome Institute"/>
            <consortium name="Mycorrhizal Genomics Consortium"/>
            <person name="Kohler A."/>
            <person name="Kuo A."/>
            <person name="Nagy L.G."/>
            <person name="Floudas D."/>
            <person name="Copeland A."/>
            <person name="Barry K.W."/>
            <person name="Cichocki N."/>
            <person name="Veneault-Fourrey C."/>
            <person name="LaButti K."/>
            <person name="Lindquist E.A."/>
            <person name="Lipzen A."/>
            <person name="Lundell T."/>
            <person name="Morin E."/>
            <person name="Murat C."/>
            <person name="Riley R."/>
            <person name="Ohm R."/>
            <person name="Sun H."/>
            <person name="Tunlid A."/>
            <person name="Henrissat B."/>
            <person name="Grigoriev I.V."/>
            <person name="Hibbett D.S."/>
            <person name="Martin F."/>
        </authorList>
    </citation>
    <scope>NUCLEOTIDE SEQUENCE [LARGE SCALE GENOMIC DNA]</scope>
    <source>
        <strain evidence="3 4">FD-325 SS-3</strain>
    </source>
</reference>
<organism evidence="3 4">
    <name type="scientific">Plicaturopsis crispa FD-325 SS-3</name>
    <dbReference type="NCBI Taxonomy" id="944288"/>
    <lineage>
        <taxon>Eukaryota</taxon>
        <taxon>Fungi</taxon>
        <taxon>Dikarya</taxon>
        <taxon>Basidiomycota</taxon>
        <taxon>Agaricomycotina</taxon>
        <taxon>Agaricomycetes</taxon>
        <taxon>Agaricomycetidae</taxon>
        <taxon>Amylocorticiales</taxon>
        <taxon>Amylocorticiaceae</taxon>
        <taxon>Plicatura</taxon>
        <taxon>Plicaturopsis crispa</taxon>
    </lineage>
</organism>
<dbReference type="InterPro" id="IPR052809">
    <property type="entry name" value="Actin_polarity_regulatory"/>
</dbReference>
<dbReference type="InterPro" id="IPR012860">
    <property type="entry name" value="Afi1_N"/>
</dbReference>
<feature type="region of interest" description="Disordered" evidence="1">
    <location>
        <begin position="785"/>
        <end position="808"/>
    </location>
</feature>
<dbReference type="InterPro" id="IPR037516">
    <property type="entry name" value="Tripartite_DENN"/>
</dbReference>
<evidence type="ECO:0000313" key="3">
    <source>
        <dbReference type="EMBL" id="KII84243.1"/>
    </source>
</evidence>
<feature type="region of interest" description="Disordered" evidence="1">
    <location>
        <begin position="196"/>
        <end position="248"/>
    </location>
</feature>
<dbReference type="GO" id="GO:0051666">
    <property type="term" value="P:actin cortical patch localization"/>
    <property type="evidence" value="ECO:0007669"/>
    <property type="project" value="TreeGrafter"/>
</dbReference>
<feature type="domain" description="UDENN" evidence="2">
    <location>
        <begin position="9"/>
        <end position="640"/>
    </location>
</feature>
<keyword evidence="4" id="KW-1185">Reference proteome</keyword>
<feature type="compositionally biased region" description="Polar residues" evidence="1">
    <location>
        <begin position="232"/>
        <end position="247"/>
    </location>
</feature>
<protein>
    <submittedName>
        <fullName evidence="3">Unplaced genomic scaffold PLICRscaffold_18, whole genome shotgun sequence</fullName>
    </submittedName>
</protein>
<gene>
    <name evidence="3" type="ORF">PLICRDRAFT_179507</name>
</gene>
<accession>A0A0C9T7Y6</accession>
<dbReference type="HOGENOM" id="CLU_009044_1_0_1"/>
<dbReference type="OrthoDB" id="66409at2759"/>
<dbReference type="Pfam" id="PF08616">
    <property type="entry name" value="SPA"/>
    <property type="match status" value="1"/>
</dbReference>
<dbReference type="Pfam" id="PF07792">
    <property type="entry name" value="Afi1"/>
    <property type="match status" value="1"/>
</dbReference>
<dbReference type="PANTHER" id="PTHR28245">
    <property type="entry name" value="ARF3-INTERACTING PROTEIN 1"/>
    <property type="match status" value="1"/>
</dbReference>
<feature type="region of interest" description="Disordered" evidence="1">
    <location>
        <begin position="263"/>
        <end position="312"/>
    </location>
</feature>